<keyword evidence="1" id="KW-1133">Transmembrane helix</keyword>
<evidence type="ECO:0008006" key="4">
    <source>
        <dbReference type="Google" id="ProtNLM"/>
    </source>
</evidence>
<dbReference type="Gene3D" id="3.30.1150.10">
    <property type="match status" value="1"/>
</dbReference>
<name>A0A917HZN7_9FLAO</name>
<keyword evidence="1" id="KW-0472">Membrane</keyword>
<dbReference type="EMBL" id="BMJW01000001">
    <property type="protein sequence ID" value="GGG96651.1"/>
    <property type="molecule type" value="Genomic_DNA"/>
</dbReference>
<comment type="caution">
    <text evidence="2">The sequence shown here is derived from an EMBL/GenBank/DDBJ whole genome shotgun (WGS) entry which is preliminary data.</text>
</comment>
<gene>
    <name evidence="2" type="ORF">GCM10011416_13130</name>
</gene>
<keyword evidence="3" id="KW-1185">Reference proteome</keyword>
<protein>
    <recommendedName>
        <fullName evidence="4">TonB protein C-terminal</fullName>
    </recommendedName>
</protein>
<proteinExistence type="predicted"/>
<evidence type="ECO:0000313" key="3">
    <source>
        <dbReference type="Proteomes" id="UP000633278"/>
    </source>
</evidence>
<accession>A0A917HZN7</accession>
<dbReference type="AlphaFoldDB" id="A0A917HZN7"/>
<dbReference type="Proteomes" id="UP000633278">
    <property type="component" value="Unassembled WGS sequence"/>
</dbReference>
<feature type="transmembrane region" description="Helical" evidence="1">
    <location>
        <begin position="32"/>
        <end position="49"/>
    </location>
</feature>
<evidence type="ECO:0000313" key="2">
    <source>
        <dbReference type="EMBL" id="GGG96651.1"/>
    </source>
</evidence>
<feature type="transmembrane region" description="Helical" evidence="1">
    <location>
        <begin position="6"/>
        <end position="25"/>
    </location>
</feature>
<reference evidence="2" key="1">
    <citation type="journal article" date="2014" name="Int. J. Syst. Evol. Microbiol.">
        <title>Complete genome sequence of Corynebacterium casei LMG S-19264T (=DSM 44701T), isolated from a smear-ripened cheese.</title>
        <authorList>
            <consortium name="US DOE Joint Genome Institute (JGI-PGF)"/>
            <person name="Walter F."/>
            <person name="Albersmeier A."/>
            <person name="Kalinowski J."/>
            <person name="Ruckert C."/>
        </authorList>
    </citation>
    <scope>NUCLEOTIDE SEQUENCE</scope>
    <source>
        <strain evidence="2">CGMCC 1.15763</strain>
    </source>
</reference>
<evidence type="ECO:0000256" key="1">
    <source>
        <dbReference type="SAM" id="Phobius"/>
    </source>
</evidence>
<keyword evidence="1" id="KW-0812">Transmembrane</keyword>
<reference evidence="2" key="2">
    <citation type="submission" date="2020-09" db="EMBL/GenBank/DDBJ databases">
        <authorList>
            <person name="Sun Q."/>
            <person name="Zhou Y."/>
        </authorList>
    </citation>
    <scope>NUCLEOTIDE SEQUENCE</scope>
    <source>
        <strain evidence="2">CGMCC 1.15763</strain>
    </source>
</reference>
<organism evidence="2 3">
    <name type="scientific">Polaribacter pacificus</name>
    <dbReference type="NCBI Taxonomy" id="1775173"/>
    <lineage>
        <taxon>Bacteria</taxon>
        <taxon>Pseudomonadati</taxon>
        <taxon>Bacteroidota</taxon>
        <taxon>Flavobacteriia</taxon>
        <taxon>Flavobacteriales</taxon>
        <taxon>Flavobacteriaceae</taxon>
    </lineage>
</organism>
<sequence length="250" mass="28485">MPKTVLIILNFERAFSGLFLFLVYLEKKIMKTNLAMVCLVLLFLSPLTAQIKQTPATFKNESLAKFLSEDILSRIKDIDVPNGKVTVSFTITKDGEVVDPFPENFKERILALNALLAVQATSKLWNPTLSNGVAIDKKYKIFFNFIEDVEKVELEFQGIEAYMNSGKYKKVLRLLERNNLQYSNSSTYFSKRAEVKKKLNDYVGFKKDSIKAQELKNEVLGELTIITKGKIKRVVSIGVVETKDVIRNQN</sequence>